<evidence type="ECO:0000259" key="3">
    <source>
        <dbReference type="PROSITE" id="PS50883"/>
    </source>
</evidence>
<dbReference type="InterPro" id="IPR050706">
    <property type="entry name" value="Cyclic-di-GMP_PDE-like"/>
</dbReference>
<reference evidence="4 5" key="5">
    <citation type="journal article" date="2010" name="Appl. Environ. Microbiol.">
        <title>phrR-like gene praR of Azorhizobium caulinodans ORS571 is essential for symbiosis with Sesbania rostrata and is involved in expression of reb genes.</title>
        <authorList>
            <person name="Akiba N."/>
            <person name="Aono T."/>
            <person name="Toyazaki H."/>
            <person name="Sato S."/>
            <person name="Oyaizu H."/>
        </authorList>
    </citation>
    <scope>NUCLEOTIDE SEQUENCE [LARGE SCALE GENOMIC DNA]</scope>
    <source>
        <strain evidence="5">ATCC 43989 / DSM 5975 / JCM 20966 / LMG 6465 / NBRC 14845 / NCIMB 13405 / ORS 571</strain>
    </source>
</reference>
<dbReference type="Pfam" id="PF00072">
    <property type="entry name" value="Response_reg"/>
    <property type="match status" value="1"/>
</dbReference>
<evidence type="ECO:0000259" key="2">
    <source>
        <dbReference type="PROSITE" id="PS50110"/>
    </source>
</evidence>
<keyword evidence="5" id="KW-1185">Reference proteome</keyword>
<dbReference type="CDD" id="cd01948">
    <property type="entry name" value="EAL"/>
    <property type="match status" value="1"/>
</dbReference>
<name>A8IPG0_AZOC5</name>
<dbReference type="SMART" id="SM00052">
    <property type="entry name" value="EAL"/>
    <property type="match status" value="1"/>
</dbReference>
<dbReference type="CDD" id="cd00156">
    <property type="entry name" value="REC"/>
    <property type="match status" value="1"/>
</dbReference>
<dbReference type="Pfam" id="PF00563">
    <property type="entry name" value="EAL"/>
    <property type="match status" value="1"/>
</dbReference>
<accession>A8IPG0</accession>
<dbReference type="InterPro" id="IPR001633">
    <property type="entry name" value="EAL_dom"/>
</dbReference>
<dbReference type="EMBL" id="AP009384">
    <property type="protein sequence ID" value="BAF86615.1"/>
    <property type="molecule type" value="Genomic_DNA"/>
</dbReference>
<dbReference type="KEGG" id="azc:AZC_0617"/>
<evidence type="ECO:0000313" key="5">
    <source>
        <dbReference type="Proteomes" id="UP000000270"/>
    </source>
</evidence>
<gene>
    <name evidence="4" type="ordered locus">AZC_0617</name>
</gene>
<dbReference type="PROSITE" id="PS50883">
    <property type="entry name" value="EAL"/>
    <property type="match status" value="1"/>
</dbReference>
<dbReference type="STRING" id="438753.AZC_0617"/>
<reference evidence="4 5" key="1">
    <citation type="journal article" date="2007" name="Appl. Environ. Microbiol.">
        <title>Rhizobial factors required for stem nodule maturation and maintenance in Sesbania rostrata-Azorhizobium caulinodans ORS571 symbiosis.</title>
        <authorList>
            <person name="Suzuki S."/>
            <person name="Aono T."/>
            <person name="Lee KB."/>
            <person name="Suzuki T."/>
            <person name="Liu CT."/>
            <person name="Miwa H."/>
            <person name="Wakao S."/>
            <person name="Iki T."/>
            <person name="Oyaizu H."/>
        </authorList>
    </citation>
    <scope>NUCLEOTIDE SEQUENCE [LARGE SCALE GENOMIC DNA]</scope>
    <source>
        <strain evidence="5">ATCC 43989 / DSM 5975 / JCM 20966 / LMG 6465 / NBRC 14845 / NCIMB 13405 / ORS 571</strain>
    </source>
</reference>
<keyword evidence="1" id="KW-0597">Phosphoprotein</keyword>
<dbReference type="RefSeq" id="WP_012169148.1">
    <property type="nucleotide sequence ID" value="NC_009937.1"/>
</dbReference>
<dbReference type="Proteomes" id="UP000000270">
    <property type="component" value="Chromosome"/>
</dbReference>
<reference evidence="4 5" key="3">
    <citation type="journal article" date="2008" name="BMC Genomics">
        <title>The genome of the versatile nitrogen fixer Azorhizobium caulinodans ORS571.</title>
        <authorList>
            <person name="Lee KB."/>
            <person name="Backer P.D."/>
            <person name="Aono T."/>
            <person name="Liu CT."/>
            <person name="Suzuki S."/>
            <person name="Suzuki T."/>
            <person name="Kaneko T."/>
            <person name="Yamada M."/>
            <person name="Tabata S."/>
            <person name="Kupfer D.M."/>
            <person name="Najar F.Z."/>
            <person name="Wiley G.B."/>
            <person name="Roe B."/>
            <person name="Binnewies T.T."/>
            <person name="Ussery D.W."/>
            <person name="D'Haeze W."/>
            <person name="Herder J.D."/>
            <person name="Gevers D."/>
            <person name="Vereecke D."/>
            <person name="Holsters M."/>
            <person name="Oyaizu H."/>
        </authorList>
    </citation>
    <scope>NUCLEOTIDE SEQUENCE [LARGE SCALE GENOMIC DNA]</scope>
    <source>
        <strain evidence="5">ATCC 43989 / DSM 5975 / JCM 20966 / LMG 6465 / NBRC 14845 / NCIMB 13405 / ORS 571</strain>
    </source>
</reference>
<evidence type="ECO:0000256" key="1">
    <source>
        <dbReference type="PROSITE-ProRule" id="PRU00169"/>
    </source>
</evidence>
<dbReference type="PANTHER" id="PTHR33121:SF79">
    <property type="entry name" value="CYCLIC DI-GMP PHOSPHODIESTERASE PDED-RELATED"/>
    <property type="match status" value="1"/>
</dbReference>
<dbReference type="eggNOG" id="COG4566">
    <property type="taxonomic scope" value="Bacteria"/>
</dbReference>
<dbReference type="Gene3D" id="3.40.50.2300">
    <property type="match status" value="1"/>
</dbReference>
<dbReference type="InterPro" id="IPR011006">
    <property type="entry name" value="CheY-like_superfamily"/>
</dbReference>
<dbReference type="SMART" id="SM00448">
    <property type="entry name" value="REC"/>
    <property type="match status" value="1"/>
</dbReference>
<feature type="domain" description="EAL" evidence="3">
    <location>
        <begin position="137"/>
        <end position="391"/>
    </location>
</feature>
<dbReference type="eggNOG" id="COG2200">
    <property type="taxonomic scope" value="Bacteria"/>
</dbReference>
<reference evidence="4 5" key="6">
    <citation type="journal article" date="2011" name="Appl. Environ. Microbiol.">
        <title>Involvement of the azorhizobial chromosome partition gene (parA) in the onset of bacteroid differentiation during Sesbania rostrata stem nodule development.</title>
        <authorList>
            <person name="Liu CT."/>
            <person name="Lee KB."/>
            <person name="Wang YS."/>
            <person name="Peng MH."/>
            <person name="Lee KT."/>
            <person name="Suzuki S."/>
            <person name="Suzuki T."/>
            <person name="Oyaizu H."/>
        </authorList>
    </citation>
    <scope>NUCLEOTIDE SEQUENCE [LARGE SCALE GENOMIC DNA]</scope>
    <source>
        <strain evidence="5">ATCC 43989 / DSM 5975 / JCM 20966 / LMG 6465 / NBRC 14845 / NCIMB 13405 / ORS 571</strain>
    </source>
</reference>
<dbReference type="Gene3D" id="3.20.20.450">
    <property type="entry name" value="EAL domain"/>
    <property type="match status" value="1"/>
</dbReference>
<protein>
    <submittedName>
        <fullName evidence="4">Two-component system response regulator</fullName>
    </submittedName>
</protein>
<dbReference type="InterPro" id="IPR001789">
    <property type="entry name" value="Sig_transdc_resp-reg_receiver"/>
</dbReference>
<proteinExistence type="predicted"/>
<feature type="domain" description="Response regulatory" evidence="2">
    <location>
        <begin position="6"/>
        <end position="124"/>
    </location>
</feature>
<feature type="modified residue" description="4-aspartylphosphate" evidence="1">
    <location>
        <position position="54"/>
    </location>
</feature>
<dbReference type="SUPFAM" id="SSF52172">
    <property type="entry name" value="CheY-like"/>
    <property type="match status" value="1"/>
</dbReference>
<dbReference type="PANTHER" id="PTHR33121">
    <property type="entry name" value="CYCLIC DI-GMP PHOSPHODIESTERASE PDEF"/>
    <property type="match status" value="1"/>
</dbReference>
<reference evidence="4 5" key="4">
    <citation type="journal article" date="2009" name="Appl. Environ. Microbiol.">
        <title>Comparative genome-wide transcriptional profiling of Azorhizobium caulinodans ORS571 grown under free-living and symbiotic conditions.</title>
        <authorList>
            <person name="Tsukada S."/>
            <person name="Aono T."/>
            <person name="Akiba N."/>
            <person name="Lee KB."/>
            <person name="Liu CT."/>
            <person name="Toyazaki H."/>
            <person name="Oyaizu H."/>
        </authorList>
    </citation>
    <scope>NUCLEOTIDE SEQUENCE [LARGE SCALE GENOMIC DNA]</scope>
    <source>
        <strain evidence="5">ATCC 43989 / DSM 5975 / JCM 20966 / LMG 6465 / NBRC 14845 / NCIMB 13405 / ORS 571</strain>
    </source>
</reference>
<dbReference type="SUPFAM" id="SSF141868">
    <property type="entry name" value="EAL domain-like"/>
    <property type="match status" value="1"/>
</dbReference>
<dbReference type="AlphaFoldDB" id="A8IPG0"/>
<sequence>MPRAQAVLVLDDEPELREDLAELLVGAGFSAEGRGDARSLTDAEFGAFDVVILDLAMPGTDGLSVLGRLAHVPQAPRIIFISGHGEDVLQTAAAVARREHLQVAGVLRKPFTAEDVLRLLGQSWVPLDSGASIAWSDADIRSALAEAIDERALSVAFQPKVTAKGLIFAGAEALLTGDLPRLGYVSPEIIVRAATREPELIGAMSLEVLRCSAAACRAWIDAGWDVPVSVNLPFEVLCLPDISERLLSPIHEEGLMPRHVIFELTEDAIYDSSSDVLAILARLRLAGFGLSLDDVGRRQSGLLQLANLPITEVKIDLQLLAQARTWSKSRSVFVSVAELGHRLGLTVVAEGVETRDDLVLVRSLPVDYVQGYLVSRKQHLPDLLAMLAASSSRGAPFAPDHVVPIS</sequence>
<reference evidence="5" key="2">
    <citation type="submission" date="2007-04" db="EMBL/GenBank/DDBJ databases">
        <title>Complete genome sequence of the nitrogen-fixing bacterium Azorhizobium caulinodans ORS571.</title>
        <authorList>
            <person name="Lee K.B."/>
            <person name="Backer P.D."/>
            <person name="Aono T."/>
            <person name="Liu C.T."/>
            <person name="Suzuki S."/>
            <person name="Suzuki T."/>
            <person name="Kaneko T."/>
            <person name="Yamada M."/>
            <person name="Tabata S."/>
            <person name="Kupfer D.M."/>
            <person name="Najar F.Z."/>
            <person name="Wiley G.B."/>
            <person name="Roe B."/>
            <person name="Binnewies T."/>
            <person name="Ussery D."/>
            <person name="Vereecke D."/>
            <person name="Gevers D."/>
            <person name="Holsters M."/>
            <person name="Oyaizu H."/>
        </authorList>
    </citation>
    <scope>NUCLEOTIDE SEQUENCE [LARGE SCALE GENOMIC DNA]</scope>
    <source>
        <strain evidence="5">ATCC 43989 / DSM 5975 / JCM 20966 / LMG 6465 / NBRC 14845 / NCIMB 13405 / ORS 571</strain>
    </source>
</reference>
<dbReference type="GO" id="GO:0071111">
    <property type="term" value="F:cyclic-guanylate-specific phosphodiesterase activity"/>
    <property type="evidence" value="ECO:0007669"/>
    <property type="project" value="InterPro"/>
</dbReference>
<dbReference type="PROSITE" id="PS50110">
    <property type="entry name" value="RESPONSE_REGULATORY"/>
    <property type="match status" value="1"/>
</dbReference>
<dbReference type="HOGENOM" id="CLU_000445_70_2_5"/>
<dbReference type="InterPro" id="IPR035919">
    <property type="entry name" value="EAL_sf"/>
</dbReference>
<organism evidence="4 5">
    <name type="scientific">Azorhizobium caulinodans (strain ATCC 43989 / DSM 5975 / JCM 20966 / LMG 6465 / NBRC 14845 / NCIMB 13405 / ORS 571)</name>
    <dbReference type="NCBI Taxonomy" id="438753"/>
    <lineage>
        <taxon>Bacteria</taxon>
        <taxon>Pseudomonadati</taxon>
        <taxon>Pseudomonadota</taxon>
        <taxon>Alphaproteobacteria</taxon>
        <taxon>Hyphomicrobiales</taxon>
        <taxon>Xanthobacteraceae</taxon>
        <taxon>Azorhizobium</taxon>
    </lineage>
</organism>
<evidence type="ECO:0000313" key="4">
    <source>
        <dbReference type="EMBL" id="BAF86615.1"/>
    </source>
</evidence>
<dbReference type="GO" id="GO:0000160">
    <property type="term" value="P:phosphorelay signal transduction system"/>
    <property type="evidence" value="ECO:0007669"/>
    <property type="project" value="InterPro"/>
</dbReference>